<dbReference type="Pfam" id="PF09643">
    <property type="entry name" value="YopX"/>
    <property type="match status" value="1"/>
</dbReference>
<organism evidence="2 3">
    <name type="scientific">Enterococcus hulanensis</name>
    <dbReference type="NCBI Taxonomy" id="2559929"/>
    <lineage>
        <taxon>Bacteria</taxon>
        <taxon>Bacillati</taxon>
        <taxon>Bacillota</taxon>
        <taxon>Bacilli</taxon>
        <taxon>Lactobacillales</taxon>
        <taxon>Enterococcaceae</taxon>
        <taxon>Enterococcus</taxon>
    </lineage>
</organism>
<evidence type="ECO:0000313" key="3">
    <source>
        <dbReference type="Proteomes" id="UP001252875"/>
    </source>
</evidence>
<dbReference type="InterPro" id="IPR019096">
    <property type="entry name" value="YopX_protein"/>
</dbReference>
<dbReference type="SUPFAM" id="SSF159006">
    <property type="entry name" value="YopX-like"/>
    <property type="match status" value="1"/>
</dbReference>
<feature type="domain" description="YopX protein" evidence="1">
    <location>
        <begin position="4"/>
        <end position="124"/>
    </location>
</feature>
<evidence type="ECO:0000259" key="1">
    <source>
        <dbReference type="Pfam" id="PF09643"/>
    </source>
</evidence>
<proteinExistence type="predicted"/>
<accession>A0ABU3EZU8</accession>
<keyword evidence="3" id="KW-1185">Reference proteome</keyword>
<dbReference type="InterPro" id="IPR023385">
    <property type="entry name" value="YopX-like_C"/>
</dbReference>
<reference evidence="2 3" key="1">
    <citation type="submission" date="2023-03" db="EMBL/GenBank/DDBJ databases">
        <authorList>
            <person name="Shen W."/>
            <person name="Cai J."/>
        </authorList>
    </citation>
    <scope>NUCLEOTIDE SEQUENCE [LARGE SCALE GENOMIC DNA]</scope>
    <source>
        <strain evidence="2 3">D6-4</strain>
    </source>
</reference>
<name>A0ABU3EZU8_9ENTE</name>
<dbReference type="Proteomes" id="UP001252875">
    <property type="component" value="Unassembled WGS sequence"/>
</dbReference>
<sequence length="126" mass="14638">MIPKFRVWCKNRNEWEKDICFVSQDGMLYQRYTSSPVPMPILERNHDVMQSTNLRDKNDVEVFEGDIVKCTRGCPHEIIRLEEYGGTFLGGMPAWYLSGLKEGYAWTGEEEIIGNIYENPDLLEAI</sequence>
<gene>
    <name evidence="2" type="ORF">P7D85_11365</name>
</gene>
<dbReference type="Gene3D" id="2.30.30.290">
    <property type="entry name" value="YopX-like domains"/>
    <property type="match status" value="1"/>
</dbReference>
<dbReference type="EMBL" id="JARPYI010000006">
    <property type="protein sequence ID" value="MDT2600375.1"/>
    <property type="molecule type" value="Genomic_DNA"/>
</dbReference>
<protein>
    <submittedName>
        <fullName evidence="2">YopX family protein</fullName>
    </submittedName>
</protein>
<evidence type="ECO:0000313" key="2">
    <source>
        <dbReference type="EMBL" id="MDT2600375.1"/>
    </source>
</evidence>
<comment type="caution">
    <text evidence="2">The sequence shown here is derived from an EMBL/GenBank/DDBJ whole genome shotgun (WGS) entry which is preliminary data.</text>
</comment>
<dbReference type="RefSeq" id="WP_311822648.1">
    <property type="nucleotide sequence ID" value="NZ_JARPYF010000006.1"/>
</dbReference>